<dbReference type="PROSITE" id="PS50222">
    <property type="entry name" value="EF_HAND_2"/>
    <property type="match status" value="1"/>
</dbReference>
<evidence type="ECO:0000259" key="2">
    <source>
        <dbReference type="PROSITE" id="PS50222"/>
    </source>
</evidence>
<dbReference type="Proteomes" id="UP000601435">
    <property type="component" value="Unassembled WGS sequence"/>
</dbReference>
<reference evidence="3" key="1">
    <citation type="submission" date="2021-02" db="EMBL/GenBank/DDBJ databases">
        <authorList>
            <person name="Dougan E. K."/>
            <person name="Rhodes N."/>
            <person name="Thang M."/>
            <person name="Chan C."/>
        </authorList>
    </citation>
    <scope>NUCLEOTIDE SEQUENCE</scope>
</reference>
<organism evidence="3 4">
    <name type="scientific">Symbiodinium necroappetens</name>
    <dbReference type="NCBI Taxonomy" id="1628268"/>
    <lineage>
        <taxon>Eukaryota</taxon>
        <taxon>Sar</taxon>
        <taxon>Alveolata</taxon>
        <taxon>Dinophyceae</taxon>
        <taxon>Suessiales</taxon>
        <taxon>Symbiodiniaceae</taxon>
        <taxon>Symbiodinium</taxon>
    </lineage>
</organism>
<sequence>MPVSPLTPKSKRSAFGKSIAQNCSDNLDLIDQDQSGDLDHAEVETLLAAMGLQGDDSKNILLAIFRDGGRKTNHLELTEAILDNSDLDQETLEVMLGRVALFGKVFRRLDANGDGQLSLSEIIKMMEMLNIDTKLAADMMAFLDADDSGEVTWQEFVRGVCSNQFKVLFPEITLEALVDLPSSLQWDKFVSEHEQVSAIRGLPTVEKTLYWVLSLMYGSSSHRRISPEDDEDLRSLLHSSDQVVKRLSEKSGRKSGQSGLDTAIANVQEPVQPLTLEREALPSTAPPCMAHVEAVSKGAFAVSDIPALVKTMNQKTVVVVTRKQPKHPSKVQPATLRLGHAFSGTHTIVVRKEAKDPTSAYARPASVQLKVPMPALPEKAEAPEPGDFQLVHFPVAEEMPPPTAAPPVLQKRRSSLTSAWPSCFPVTR</sequence>
<dbReference type="PROSITE" id="PS00018">
    <property type="entry name" value="EF_HAND_1"/>
    <property type="match status" value="3"/>
</dbReference>
<dbReference type="GO" id="GO:0005509">
    <property type="term" value="F:calcium ion binding"/>
    <property type="evidence" value="ECO:0007669"/>
    <property type="project" value="InterPro"/>
</dbReference>
<dbReference type="Pfam" id="PF13499">
    <property type="entry name" value="EF-hand_7"/>
    <property type="match status" value="1"/>
</dbReference>
<accession>A0A812Q767</accession>
<dbReference type="InterPro" id="IPR018247">
    <property type="entry name" value="EF_Hand_1_Ca_BS"/>
</dbReference>
<evidence type="ECO:0000256" key="1">
    <source>
        <dbReference type="ARBA" id="ARBA00022837"/>
    </source>
</evidence>
<dbReference type="CDD" id="cd00051">
    <property type="entry name" value="EFh"/>
    <property type="match status" value="1"/>
</dbReference>
<comment type="caution">
    <text evidence="3">The sequence shown here is derived from an EMBL/GenBank/DDBJ whole genome shotgun (WGS) entry which is preliminary data.</text>
</comment>
<evidence type="ECO:0000313" key="4">
    <source>
        <dbReference type="Proteomes" id="UP000601435"/>
    </source>
</evidence>
<proteinExistence type="predicted"/>
<gene>
    <name evidence="3" type="ORF">SNEC2469_LOCUS10535</name>
</gene>
<evidence type="ECO:0000313" key="3">
    <source>
        <dbReference type="EMBL" id="CAE7388024.1"/>
    </source>
</evidence>
<keyword evidence="4" id="KW-1185">Reference proteome</keyword>
<dbReference type="InterPro" id="IPR011992">
    <property type="entry name" value="EF-hand-dom_pair"/>
</dbReference>
<dbReference type="SMART" id="SM00054">
    <property type="entry name" value="EFh"/>
    <property type="match status" value="3"/>
</dbReference>
<dbReference type="SUPFAM" id="SSF47473">
    <property type="entry name" value="EF-hand"/>
    <property type="match status" value="1"/>
</dbReference>
<dbReference type="AlphaFoldDB" id="A0A812Q767"/>
<dbReference type="OrthoDB" id="427950at2759"/>
<dbReference type="EMBL" id="CAJNJA010016785">
    <property type="protein sequence ID" value="CAE7388024.1"/>
    <property type="molecule type" value="Genomic_DNA"/>
</dbReference>
<feature type="domain" description="EF-hand" evidence="2">
    <location>
        <begin position="97"/>
        <end position="132"/>
    </location>
</feature>
<dbReference type="Gene3D" id="1.10.238.10">
    <property type="entry name" value="EF-hand"/>
    <property type="match status" value="1"/>
</dbReference>
<protein>
    <recommendedName>
        <fullName evidence="2">EF-hand domain-containing protein</fullName>
    </recommendedName>
</protein>
<dbReference type="InterPro" id="IPR002048">
    <property type="entry name" value="EF_hand_dom"/>
</dbReference>
<name>A0A812Q767_9DINO</name>
<keyword evidence="1" id="KW-0106">Calcium</keyword>